<dbReference type="GO" id="GO:0055085">
    <property type="term" value="P:transmembrane transport"/>
    <property type="evidence" value="ECO:0007669"/>
    <property type="project" value="InterPro"/>
</dbReference>
<dbReference type="STRING" id="1316936.K678_02513"/>
<protein>
    <submittedName>
        <fullName evidence="3">ABC-type phosphate/phosphonate transport system</fullName>
    </submittedName>
</protein>
<evidence type="ECO:0000313" key="4">
    <source>
        <dbReference type="Proteomes" id="UP000015350"/>
    </source>
</evidence>
<evidence type="ECO:0000256" key="1">
    <source>
        <dbReference type="ARBA" id="ARBA00007162"/>
    </source>
</evidence>
<keyword evidence="2" id="KW-0732">Signal</keyword>
<dbReference type="InterPro" id="IPR005770">
    <property type="entry name" value="PhnD"/>
</dbReference>
<dbReference type="Pfam" id="PF12974">
    <property type="entry name" value="Phosphonate-bd"/>
    <property type="match status" value="1"/>
</dbReference>
<accession>S9TXQ7</accession>
<dbReference type="RefSeq" id="WP_021130886.1">
    <property type="nucleotide sequence ID" value="NZ_AQPH01000005.1"/>
</dbReference>
<dbReference type="NCBIfam" id="TIGR01098">
    <property type="entry name" value="3A0109s03R"/>
    <property type="match status" value="1"/>
</dbReference>
<name>S9TXQ7_MAGFU</name>
<dbReference type="OrthoDB" id="9802896at2"/>
<organism evidence="3 4">
    <name type="scientific">Magnetospirillum fulvum MGU-K5</name>
    <dbReference type="NCBI Taxonomy" id="1316936"/>
    <lineage>
        <taxon>Bacteria</taxon>
        <taxon>Pseudomonadati</taxon>
        <taxon>Pseudomonadota</taxon>
        <taxon>Alphaproteobacteria</taxon>
        <taxon>Rhodospirillales</taxon>
        <taxon>Rhodospirillaceae</taxon>
        <taxon>Magnetospirillum</taxon>
    </lineage>
</organism>
<dbReference type="eggNOG" id="COG3221">
    <property type="taxonomic scope" value="Bacteria"/>
</dbReference>
<evidence type="ECO:0000256" key="2">
    <source>
        <dbReference type="ARBA" id="ARBA00022729"/>
    </source>
</evidence>
<dbReference type="PANTHER" id="PTHR35841">
    <property type="entry name" value="PHOSPHONATES-BINDING PERIPLASMIC PROTEIN"/>
    <property type="match status" value="1"/>
</dbReference>
<dbReference type="PANTHER" id="PTHR35841:SF1">
    <property type="entry name" value="PHOSPHONATES-BINDING PERIPLASMIC PROTEIN"/>
    <property type="match status" value="1"/>
</dbReference>
<dbReference type="GO" id="GO:0043190">
    <property type="term" value="C:ATP-binding cassette (ABC) transporter complex"/>
    <property type="evidence" value="ECO:0007669"/>
    <property type="project" value="InterPro"/>
</dbReference>
<comment type="similarity">
    <text evidence="1">Belongs to the phosphate/phosphite/phosphonate binding protein family.</text>
</comment>
<dbReference type="Proteomes" id="UP000015350">
    <property type="component" value="Unassembled WGS sequence"/>
</dbReference>
<dbReference type="AlphaFoldDB" id="S9TXQ7"/>
<comment type="caution">
    <text evidence="3">The sequence shown here is derived from an EMBL/GenBank/DDBJ whole genome shotgun (WGS) entry which is preliminary data.</text>
</comment>
<dbReference type="SUPFAM" id="SSF53850">
    <property type="entry name" value="Periplasmic binding protein-like II"/>
    <property type="match status" value="1"/>
</dbReference>
<evidence type="ECO:0000313" key="3">
    <source>
        <dbReference type="EMBL" id="EPY03100.1"/>
    </source>
</evidence>
<dbReference type="Gene3D" id="3.40.190.10">
    <property type="entry name" value="Periplasmic binding protein-like II"/>
    <property type="match status" value="2"/>
</dbReference>
<dbReference type="EMBL" id="AQPH01000005">
    <property type="protein sequence ID" value="EPY03100.1"/>
    <property type="molecule type" value="Genomic_DNA"/>
</dbReference>
<gene>
    <name evidence="3" type="ORF">K678_02513</name>
</gene>
<proteinExistence type="inferred from homology"/>
<reference evidence="3 4" key="1">
    <citation type="submission" date="2013-04" db="EMBL/GenBank/DDBJ databases">
        <authorList>
            <person name="Kuznetsov B."/>
            <person name="Ivanovsky R."/>
        </authorList>
    </citation>
    <scope>NUCLEOTIDE SEQUENCE [LARGE SCALE GENOMIC DNA]</scope>
    <source>
        <strain evidence="3 4">MGU-K5</strain>
    </source>
</reference>
<sequence length="345" mass="37544">MVALVRTLGRRIVCALAVLLCGFPAEAVEPVGFALLSSRPQAETEAAWQPLLDRLGRRLGVPVAVHWYPDYAGAIWGIRSGRDKIGYFGNKSAIEAVDKAGAEVFAAQTGPSGLGYYHSLLIVARTAPFDSAEAVIASAASLTLGIGDPNSTSGTVVPSYYLFRTRGLDPRDLFRRVVPGNHPDNIAGVAAGRLDAATVSSEILDHAATTQPDLTQRVREVWRSPPIPANPLIWRKDLPESDKIAIRDFFLHVGHTAPGKSGEELAAERTMLDRLELGGFAATDNRHLVPVRRLDLLESRWRLEHEKAPGTAAHRMSRLAEINRRLADLDRHPDIATDLNAVRAE</sequence>